<dbReference type="Proteomes" id="UP000683000">
    <property type="component" value="Unassembled WGS sequence"/>
</dbReference>
<keyword evidence="3" id="KW-1185">Reference proteome</keyword>
<dbReference type="OrthoDB" id="10403434at2759"/>
<protein>
    <submittedName>
        <fullName evidence="2">Uncharacterized protein</fullName>
    </submittedName>
</protein>
<dbReference type="EMBL" id="JAGFBS010000053">
    <property type="protein sequence ID" value="KAG6370341.1"/>
    <property type="molecule type" value="Genomic_DNA"/>
</dbReference>
<dbReference type="AlphaFoldDB" id="A0A8I3A4B8"/>
<sequence>MDGDEVETDKKGKGKAPARPTRTPHETASGSNDLIVLDDSDLEEAETPKKVPWAKAQPTVPTSGPVYEACVCAVKRLEAKILSNQMQIKACEADMADMSADIAGQSVELVAIKAALGM</sequence>
<evidence type="ECO:0000256" key="1">
    <source>
        <dbReference type="SAM" id="MobiDB-lite"/>
    </source>
</evidence>
<accession>A0A8I3A4B8</accession>
<reference evidence="2" key="1">
    <citation type="submission" date="2021-03" db="EMBL/GenBank/DDBJ databases">
        <title>Evolutionary innovations through gain and loss of genes in the ectomycorrhizal Boletales.</title>
        <authorList>
            <person name="Wu G."/>
            <person name="Miyauchi S."/>
            <person name="Morin E."/>
            <person name="Yang Z.-L."/>
            <person name="Xu J."/>
            <person name="Martin F.M."/>
        </authorList>
    </citation>
    <scope>NUCLEOTIDE SEQUENCE</scope>
    <source>
        <strain evidence="2">BR01</strain>
    </source>
</reference>
<name>A0A8I3A4B8_9AGAM</name>
<evidence type="ECO:0000313" key="2">
    <source>
        <dbReference type="EMBL" id="KAG6370341.1"/>
    </source>
</evidence>
<organism evidence="2 3">
    <name type="scientific">Boletus reticuloceps</name>
    <dbReference type="NCBI Taxonomy" id="495285"/>
    <lineage>
        <taxon>Eukaryota</taxon>
        <taxon>Fungi</taxon>
        <taxon>Dikarya</taxon>
        <taxon>Basidiomycota</taxon>
        <taxon>Agaricomycotina</taxon>
        <taxon>Agaricomycetes</taxon>
        <taxon>Agaricomycetidae</taxon>
        <taxon>Boletales</taxon>
        <taxon>Boletineae</taxon>
        <taxon>Boletaceae</taxon>
        <taxon>Boletoideae</taxon>
        <taxon>Boletus</taxon>
    </lineage>
</organism>
<gene>
    <name evidence="2" type="ORF">JVT61DRAFT_12148</name>
</gene>
<proteinExistence type="predicted"/>
<evidence type="ECO:0000313" key="3">
    <source>
        <dbReference type="Proteomes" id="UP000683000"/>
    </source>
</evidence>
<feature type="region of interest" description="Disordered" evidence="1">
    <location>
        <begin position="1"/>
        <end position="36"/>
    </location>
</feature>
<comment type="caution">
    <text evidence="2">The sequence shown here is derived from an EMBL/GenBank/DDBJ whole genome shotgun (WGS) entry which is preliminary data.</text>
</comment>